<dbReference type="EMBL" id="AP021879">
    <property type="protein sequence ID" value="BBO91500.1"/>
    <property type="molecule type" value="Genomic_DNA"/>
</dbReference>
<dbReference type="GO" id="GO:0006457">
    <property type="term" value="P:protein folding"/>
    <property type="evidence" value="ECO:0007669"/>
    <property type="project" value="InterPro"/>
</dbReference>
<evidence type="ECO:0000256" key="1">
    <source>
        <dbReference type="ARBA" id="ARBA00004496"/>
    </source>
</evidence>
<comment type="function">
    <text evidence="5">Involved in urease metallocenter assembly. Binds nickel. Probably functions as a nickel donor during metallocenter assembly.</text>
</comment>
<keyword evidence="8" id="KW-1185">Reference proteome</keyword>
<evidence type="ECO:0000256" key="3">
    <source>
        <dbReference type="ARBA" id="ARBA00022596"/>
    </source>
</evidence>
<dbReference type="SUPFAM" id="SSF69287">
    <property type="entry name" value="Urease metallochaperone UreE, N-terminal domain"/>
    <property type="match status" value="1"/>
</dbReference>
<gene>
    <name evidence="5 7" type="primary">ureE</name>
    <name evidence="7" type="ORF">DSCOOX_46800</name>
</gene>
<dbReference type="SMART" id="SM00988">
    <property type="entry name" value="UreE_N"/>
    <property type="match status" value="1"/>
</dbReference>
<dbReference type="GO" id="GO:0065003">
    <property type="term" value="P:protein-containing complex assembly"/>
    <property type="evidence" value="ECO:0007669"/>
    <property type="project" value="InterPro"/>
</dbReference>
<sequence>MIHLTHKLKNHQSPVTTLTLPWEKRIRSRLRVVLDNGAEAGLFLPRGTVLHDGDRLVSDRGDVVRICAADEALSTVTGHDPLTMARACYHLGNRHTPLEIDRDRIRYLHDPVLDEMIRGLGLDVRHDQAPFDPEAGAYGGGHHHHV</sequence>
<dbReference type="Proteomes" id="UP000422108">
    <property type="component" value="Chromosome"/>
</dbReference>
<dbReference type="NCBIfam" id="NF009751">
    <property type="entry name" value="PRK13261.1-1"/>
    <property type="match status" value="1"/>
</dbReference>
<keyword evidence="4 5" id="KW-0143">Chaperone</keyword>
<keyword evidence="3 5" id="KW-0533">Nickel</keyword>
<dbReference type="GO" id="GO:0016151">
    <property type="term" value="F:nickel cation binding"/>
    <property type="evidence" value="ECO:0007669"/>
    <property type="project" value="UniProtKB-UniRule"/>
</dbReference>
<feature type="domain" description="UreE urease accessory N-terminal" evidence="6">
    <location>
        <begin position="1"/>
        <end position="64"/>
    </location>
</feature>
<dbReference type="Gene3D" id="3.30.70.790">
    <property type="entry name" value="UreE, C-terminal domain"/>
    <property type="match status" value="1"/>
</dbReference>
<dbReference type="Pfam" id="PF02814">
    <property type="entry name" value="UreE_N"/>
    <property type="match status" value="1"/>
</dbReference>
<evidence type="ECO:0000256" key="2">
    <source>
        <dbReference type="ARBA" id="ARBA00022490"/>
    </source>
</evidence>
<dbReference type="GO" id="GO:0051082">
    <property type="term" value="F:unfolded protein binding"/>
    <property type="evidence" value="ECO:0007669"/>
    <property type="project" value="UniProtKB-UniRule"/>
</dbReference>
<dbReference type="HAMAP" id="MF_00822">
    <property type="entry name" value="UreE"/>
    <property type="match status" value="1"/>
</dbReference>
<evidence type="ECO:0000256" key="5">
    <source>
        <dbReference type="HAMAP-Rule" id="MF_00822"/>
    </source>
</evidence>
<dbReference type="RefSeq" id="WP_155312407.1">
    <property type="nucleotide sequence ID" value="NZ_AP021879.1"/>
</dbReference>
<accession>A0A5K8AI10</accession>
<dbReference type="GO" id="GO:0005737">
    <property type="term" value="C:cytoplasm"/>
    <property type="evidence" value="ECO:0007669"/>
    <property type="project" value="UniProtKB-SubCell"/>
</dbReference>
<dbReference type="GO" id="GO:0019627">
    <property type="term" value="P:urea metabolic process"/>
    <property type="evidence" value="ECO:0007669"/>
    <property type="project" value="InterPro"/>
</dbReference>
<dbReference type="CDD" id="cd00571">
    <property type="entry name" value="UreE"/>
    <property type="match status" value="1"/>
</dbReference>
<dbReference type="Pfam" id="PF05194">
    <property type="entry name" value="UreE_C"/>
    <property type="match status" value="1"/>
</dbReference>
<reference evidence="7 8" key="1">
    <citation type="submission" date="2019-11" db="EMBL/GenBank/DDBJ databases">
        <title>Comparative genomics of hydrocarbon-degrading Desulfosarcina strains.</title>
        <authorList>
            <person name="Watanabe M."/>
            <person name="Kojima H."/>
            <person name="Fukui M."/>
        </authorList>
    </citation>
    <scope>NUCLEOTIDE SEQUENCE [LARGE SCALE GENOMIC DNA]</scope>
    <source>
        <strain evidence="8">oXyS1</strain>
    </source>
</reference>
<dbReference type="InterPro" id="IPR036118">
    <property type="entry name" value="UreE_N_sf"/>
</dbReference>
<keyword evidence="2 5" id="KW-0963">Cytoplasm</keyword>
<dbReference type="SUPFAM" id="SSF69737">
    <property type="entry name" value="Urease metallochaperone UreE, C-terminal domain"/>
    <property type="match status" value="1"/>
</dbReference>
<evidence type="ECO:0000313" key="8">
    <source>
        <dbReference type="Proteomes" id="UP000422108"/>
    </source>
</evidence>
<dbReference type="AlphaFoldDB" id="A0A5K8AI10"/>
<name>A0A5K8AI10_9BACT</name>
<comment type="similarity">
    <text evidence="5">Belongs to the UreE family.</text>
</comment>
<protein>
    <recommendedName>
        <fullName evidence="5">Urease accessory protein UreE</fullName>
    </recommendedName>
</protein>
<proteinExistence type="inferred from homology"/>
<evidence type="ECO:0000256" key="4">
    <source>
        <dbReference type="ARBA" id="ARBA00023186"/>
    </source>
</evidence>
<dbReference type="PIRSF" id="PIRSF036402">
    <property type="entry name" value="Ureas_acces_UreE"/>
    <property type="match status" value="1"/>
</dbReference>
<evidence type="ECO:0000259" key="6">
    <source>
        <dbReference type="SMART" id="SM00988"/>
    </source>
</evidence>
<organism evidence="7 8">
    <name type="scientific">Desulfosarcina ovata subsp. ovata</name>
    <dbReference type="NCBI Taxonomy" id="2752305"/>
    <lineage>
        <taxon>Bacteria</taxon>
        <taxon>Pseudomonadati</taxon>
        <taxon>Thermodesulfobacteriota</taxon>
        <taxon>Desulfobacteria</taxon>
        <taxon>Desulfobacterales</taxon>
        <taxon>Desulfosarcinaceae</taxon>
        <taxon>Desulfosarcina</taxon>
    </lineage>
</organism>
<dbReference type="InterPro" id="IPR004029">
    <property type="entry name" value="UreE_N"/>
</dbReference>
<comment type="subcellular location">
    <subcellularLocation>
        <location evidence="1 5">Cytoplasm</location>
    </subcellularLocation>
</comment>
<dbReference type="InterPro" id="IPR012406">
    <property type="entry name" value="UreE"/>
</dbReference>
<dbReference type="InterPro" id="IPR007864">
    <property type="entry name" value="UreE_C_dom"/>
</dbReference>
<dbReference type="Gene3D" id="2.60.260.20">
    <property type="entry name" value="Urease metallochaperone UreE, N-terminal domain"/>
    <property type="match status" value="1"/>
</dbReference>
<evidence type="ECO:0000313" key="7">
    <source>
        <dbReference type="EMBL" id="BBO91500.1"/>
    </source>
</evidence>